<dbReference type="EMBL" id="FORP01000023">
    <property type="protein sequence ID" value="SFK52707.1"/>
    <property type="molecule type" value="Genomic_DNA"/>
</dbReference>
<dbReference type="RefSeq" id="WP_143249962.1">
    <property type="nucleotide sequence ID" value="NZ_FORP01000023.1"/>
</dbReference>
<organism evidence="1 2">
    <name type="scientific">Amycolatopsis sacchari</name>
    <dbReference type="NCBI Taxonomy" id="115433"/>
    <lineage>
        <taxon>Bacteria</taxon>
        <taxon>Bacillati</taxon>
        <taxon>Actinomycetota</taxon>
        <taxon>Actinomycetes</taxon>
        <taxon>Pseudonocardiales</taxon>
        <taxon>Pseudonocardiaceae</taxon>
        <taxon>Amycolatopsis</taxon>
    </lineage>
</organism>
<name>A0A1I4A9D6_9PSEU</name>
<sequence>MSRRQAEALFGELDADYDEVFAVQGEAARRADAVELAELAELSALLDELDAELEAAEQVAAVRVPRFIDPQRAGRSRRRVERSVLRSLPTRLDLADLAELGEAAEGEAA</sequence>
<reference evidence="1 2" key="1">
    <citation type="submission" date="2016-10" db="EMBL/GenBank/DDBJ databases">
        <authorList>
            <person name="de Groot N.N."/>
        </authorList>
    </citation>
    <scope>NUCLEOTIDE SEQUENCE [LARGE SCALE GENOMIC DNA]</scope>
    <source>
        <strain evidence="1 2">DSM 44468</strain>
    </source>
</reference>
<keyword evidence="2" id="KW-1185">Reference proteome</keyword>
<protein>
    <submittedName>
        <fullName evidence="1">Uncharacterized protein</fullName>
    </submittedName>
</protein>
<dbReference type="Proteomes" id="UP000199025">
    <property type="component" value="Unassembled WGS sequence"/>
</dbReference>
<gene>
    <name evidence="1" type="ORF">SAMN05421835_12370</name>
</gene>
<proteinExistence type="predicted"/>
<evidence type="ECO:0000313" key="1">
    <source>
        <dbReference type="EMBL" id="SFK52707.1"/>
    </source>
</evidence>
<dbReference type="STRING" id="115433.SAMN05421835_12370"/>
<accession>A0A1I4A9D6</accession>
<evidence type="ECO:0000313" key="2">
    <source>
        <dbReference type="Proteomes" id="UP000199025"/>
    </source>
</evidence>
<dbReference type="AlphaFoldDB" id="A0A1I4A9D6"/>